<organism evidence="8 9">
    <name type="scientific">Pelomonas cellulosilytica</name>
    <dbReference type="NCBI Taxonomy" id="2906762"/>
    <lineage>
        <taxon>Bacteria</taxon>
        <taxon>Pseudomonadati</taxon>
        <taxon>Pseudomonadota</taxon>
        <taxon>Betaproteobacteria</taxon>
        <taxon>Burkholderiales</taxon>
        <taxon>Sphaerotilaceae</taxon>
        <taxon>Roseateles</taxon>
    </lineage>
</organism>
<keyword evidence="3 8" id="KW-0418">Kinase</keyword>
<protein>
    <submittedName>
        <fullName evidence="8">Protein kinase</fullName>
    </submittedName>
</protein>
<keyword evidence="1" id="KW-0808">Transferase</keyword>
<dbReference type="Gene3D" id="1.25.40.10">
    <property type="entry name" value="Tetratricopeptide repeat domain"/>
    <property type="match status" value="2"/>
</dbReference>
<evidence type="ECO:0000256" key="3">
    <source>
        <dbReference type="ARBA" id="ARBA00022777"/>
    </source>
</evidence>
<dbReference type="SMART" id="SM00220">
    <property type="entry name" value="S_TKc"/>
    <property type="match status" value="1"/>
</dbReference>
<dbReference type="InterPro" id="IPR017441">
    <property type="entry name" value="Protein_kinase_ATP_BS"/>
</dbReference>
<dbReference type="SUPFAM" id="SSF48452">
    <property type="entry name" value="TPR-like"/>
    <property type="match status" value="3"/>
</dbReference>
<evidence type="ECO:0000256" key="5">
    <source>
        <dbReference type="PROSITE-ProRule" id="PRU10141"/>
    </source>
</evidence>
<evidence type="ECO:0000256" key="6">
    <source>
        <dbReference type="SAM" id="Phobius"/>
    </source>
</evidence>
<proteinExistence type="predicted"/>
<feature type="domain" description="Protein kinase" evidence="7">
    <location>
        <begin position="85"/>
        <end position="372"/>
    </location>
</feature>
<evidence type="ECO:0000259" key="7">
    <source>
        <dbReference type="PROSITE" id="PS50011"/>
    </source>
</evidence>
<dbReference type="PROSITE" id="PS00107">
    <property type="entry name" value="PROTEIN_KINASE_ATP"/>
    <property type="match status" value="1"/>
</dbReference>
<comment type="caution">
    <text evidence="8">The sequence shown here is derived from an EMBL/GenBank/DDBJ whole genome shotgun (WGS) entry which is preliminary data.</text>
</comment>
<evidence type="ECO:0000313" key="9">
    <source>
        <dbReference type="Proteomes" id="UP001200741"/>
    </source>
</evidence>
<dbReference type="InterPro" id="IPR011009">
    <property type="entry name" value="Kinase-like_dom_sf"/>
</dbReference>
<dbReference type="Gene3D" id="3.30.200.20">
    <property type="entry name" value="Phosphorylase Kinase, domain 1"/>
    <property type="match status" value="1"/>
</dbReference>
<dbReference type="Gene3D" id="1.10.510.10">
    <property type="entry name" value="Transferase(Phosphotransferase) domain 1"/>
    <property type="match status" value="1"/>
</dbReference>
<dbReference type="CDD" id="cd14014">
    <property type="entry name" value="STKc_PknB_like"/>
    <property type="match status" value="1"/>
</dbReference>
<accession>A0ABS8XZ11</accession>
<dbReference type="InterPro" id="IPR000719">
    <property type="entry name" value="Prot_kinase_dom"/>
</dbReference>
<dbReference type="EMBL" id="JAJTWU010000009">
    <property type="protein sequence ID" value="MCE4557077.1"/>
    <property type="molecule type" value="Genomic_DNA"/>
</dbReference>
<keyword evidence="6" id="KW-0812">Transmembrane</keyword>
<gene>
    <name evidence="8" type="ORF">LXT13_22005</name>
</gene>
<dbReference type="Proteomes" id="UP001200741">
    <property type="component" value="Unassembled WGS sequence"/>
</dbReference>
<keyword evidence="6" id="KW-1133">Transmembrane helix</keyword>
<keyword evidence="9" id="KW-1185">Reference proteome</keyword>
<keyword evidence="6" id="KW-0472">Membrane</keyword>
<dbReference type="Pfam" id="PF00069">
    <property type="entry name" value="Pkinase"/>
    <property type="match status" value="1"/>
</dbReference>
<reference evidence="8 9" key="1">
    <citation type="submission" date="2021-12" db="EMBL/GenBank/DDBJ databases">
        <title>Genome seq of P8.</title>
        <authorList>
            <person name="Seo T."/>
        </authorList>
    </citation>
    <scope>NUCLEOTIDE SEQUENCE [LARGE SCALE GENOMIC DNA]</scope>
    <source>
        <strain evidence="8 9">P8</strain>
    </source>
</reference>
<name>A0ABS8XZ11_9BURK</name>
<dbReference type="GO" id="GO:0016301">
    <property type="term" value="F:kinase activity"/>
    <property type="evidence" value="ECO:0007669"/>
    <property type="project" value="UniProtKB-KW"/>
</dbReference>
<sequence>MAENKPPLPPQGRLPRLSRLMSELMELGSDARAVRLEQIRTEEPLLADELTGLLAQLETVRSRSFLDGTAFPGDATLSGRRFGNYTLIRPIGQGGMSTVWLAERSDGSFEGRVAVKLLNLALMVHAGTERFRREGNLLARLAHPHIAHLIDAGVETDGQPYLVLEYVAGDPIDRWCEQRHLDVASRVRLFLDVLEAVGHAHNNLVLHRDLKPSNILVTPDGQVKLLDFGVATLLEAMESPVPPSELTRSEGRVFTPAFAAPEQILGDSVSTATDVYSLGVLLYQLLSGRHPTSGQSQTPVEVLRRVIDTDPVRLSDAAAGSPEGAAPQAPRPKVVEALRGDLDNIVGKALKKDAAERYPTSAAFAEDLRRYLNDEPVSAHADSFGYRAKKFLRRRRREVALGAAMAATLVIGIASTLWLAHEAMHEREIATKQRARAERALLRSEADAEFTRALLIQIAQSPKPLTYAQILERGERLAMQQTHPNPAQQAATLLILADLHGTFGNDRKALELTEQALTWATKAADAGLMAMVGCIRAEAVASLGDPSRGAQLAIEAQEMAKDDQQAQVRCWQQRALIAMTAKDGAEMLKSAQQALAALDQVANPSATTRALVISDVASAYRLLGQGDAADVAYGQAIDALRKVDKADSLEASTIWNNWGANADMTGQDALAVERYLRGVKDVAQLLGDDAVGGAVLNNLARKLARLNRLDEAWSFSDQALQRFIDTGSSDRLIALAELAKSEVKLAQGHIEDAQTRLNAAWRRLAARGATIQSPVPALLLQQARIDRAAGKPNAALEAIEEIERRRRAANTTLPPSSEHYRLFERAGVQLELGRLALAEADAREALSIARRLQGTLPASSFTGSTLLTLSRIKKAQGDASAARDTAREAETQLKATLGTNHPQTLEAARLAKA</sequence>
<dbReference type="RefSeq" id="WP_233374457.1">
    <property type="nucleotide sequence ID" value="NZ_JAJTWU010000009.1"/>
</dbReference>
<dbReference type="PROSITE" id="PS50011">
    <property type="entry name" value="PROTEIN_KINASE_DOM"/>
    <property type="match status" value="1"/>
</dbReference>
<dbReference type="PANTHER" id="PTHR43289">
    <property type="entry name" value="MITOGEN-ACTIVATED PROTEIN KINASE KINASE KINASE 20-RELATED"/>
    <property type="match status" value="1"/>
</dbReference>
<evidence type="ECO:0000256" key="2">
    <source>
        <dbReference type="ARBA" id="ARBA00022741"/>
    </source>
</evidence>
<dbReference type="PROSITE" id="PS00108">
    <property type="entry name" value="PROTEIN_KINASE_ST"/>
    <property type="match status" value="1"/>
</dbReference>
<feature type="transmembrane region" description="Helical" evidence="6">
    <location>
        <begin position="399"/>
        <end position="420"/>
    </location>
</feature>
<dbReference type="InterPro" id="IPR011990">
    <property type="entry name" value="TPR-like_helical_dom_sf"/>
</dbReference>
<dbReference type="SUPFAM" id="SSF56112">
    <property type="entry name" value="Protein kinase-like (PK-like)"/>
    <property type="match status" value="1"/>
</dbReference>
<keyword evidence="4 5" id="KW-0067">ATP-binding</keyword>
<evidence type="ECO:0000256" key="1">
    <source>
        <dbReference type="ARBA" id="ARBA00022679"/>
    </source>
</evidence>
<feature type="binding site" evidence="5">
    <location>
        <position position="116"/>
    </location>
    <ligand>
        <name>ATP</name>
        <dbReference type="ChEBI" id="CHEBI:30616"/>
    </ligand>
</feature>
<dbReference type="InterPro" id="IPR008271">
    <property type="entry name" value="Ser/Thr_kinase_AS"/>
</dbReference>
<keyword evidence="2 5" id="KW-0547">Nucleotide-binding</keyword>
<evidence type="ECO:0000313" key="8">
    <source>
        <dbReference type="EMBL" id="MCE4557077.1"/>
    </source>
</evidence>
<evidence type="ECO:0000256" key="4">
    <source>
        <dbReference type="ARBA" id="ARBA00022840"/>
    </source>
</evidence>
<dbReference type="PANTHER" id="PTHR43289:SF34">
    <property type="entry name" value="SERINE_THREONINE-PROTEIN KINASE YBDM-RELATED"/>
    <property type="match status" value="1"/>
</dbReference>